<comment type="caution">
    <text evidence="9">The sequence shown here is derived from an EMBL/GenBank/DDBJ whole genome shotgun (WGS) entry which is preliminary data.</text>
</comment>
<evidence type="ECO:0000259" key="8">
    <source>
        <dbReference type="PROSITE" id="PS50850"/>
    </source>
</evidence>
<dbReference type="GO" id="GO:0022857">
    <property type="term" value="F:transmembrane transporter activity"/>
    <property type="evidence" value="ECO:0007669"/>
    <property type="project" value="InterPro"/>
</dbReference>
<dbReference type="Proteomes" id="UP000235122">
    <property type="component" value="Unassembled WGS sequence"/>
</dbReference>
<dbReference type="InterPro" id="IPR036259">
    <property type="entry name" value="MFS_trans_sf"/>
</dbReference>
<feature type="transmembrane region" description="Helical" evidence="7">
    <location>
        <begin position="143"/>
        <end position="162"/>
    </location>
</feature>
<feature type="transmembrane region" description="Helical" evidence="7">
    <location>
        <begin position="56"/>
        <end position="75"/>
    </location>
</feature>
<evidence type="ECO:0000256" key="3">
    <source>
        <dbReference type="ARBA" id="ARBA00022475"/>
    </source>
</evidence>
<dbReference type="STRING" id="33007.HMPREF3198_00875"/>
<dbReference type="InterPro" id="IPR011701">
    <property type="entry name" value="MFS"/>
</dbReference>
<evidence type="ECO:0000256" key="2">
    <source>
        <dbReference type="ARBA" id="ARBA00022448"/>
    </source>
</evidence>
<reference evidence="9 10" key="1">
    <citation type="submission" date="2017-12" db="EMBL/GenBank/DDBJ databases">
        <title>Phylogenetic diversity of female urinary microbiome.</title>
        <authorList>
            <person name="Thomas-White K."/>
            <person name="Wolfe A.J."/>
        </authorList>
    </citation>
    <scope>NUCLEOTIDE SEQUENCE [LARGE SCALE GENOMIC DNA]</scope>
    <source>
        <strain evidence="9 10">UMB0402</strain>
    </source>
</reference>
<evidence type="ECO:0000313" key="10">
    <source>
        <dbReference type="Proteomes" id="UP000235122"/>
    </source>
</evidence>
<dbReference type="PANTHER" id="PTHR42718">
    <property type="entry name" value="MAJOR FACILITATOR SUPERFAMILY MULTIDRUG TRANSPORTER MFSC"/>
    <property type="match status" value="1"/>
</dbReference>
<feature type="transmembrane region" description="Helical" evidence="7">
    <location>
        <begin position="12"/>
        <end position="36"/>
    </location>
</feature>
<dbReference type="GeneID" id="35866188"/>
<dbReference type="Gene3D" id="1.20.1250.20">
    <property type="entry name" value="MFS general substrate transporter like domains"/>
    <property type="match status" value="2"/>
</dbReference>
<keyword evidence="3" id="KW-1003">Cell membrane</keyword>
<organism evidence="9 10">
    <name type="scientific">Winkia neuii</name>
    <dbReference type="NCBI Taxonomy" id="33007"/>
    <lineage>
        <taxon>Bacteria</taxon>
        <taxon>Bacillati</taxon>
        <taxon>Actinomycetota</taxon>
        <taxon>Actinomycetes</taxon>
        <taxon>Actinomycetales</taxon>
        <taxon>Actinomycetaceae</taxon>
        <taxon>Winkia</taxon>
    </lineage>
</organism>
<feature type="transmembrane region" description="Helical" evidence="7">
    <location>
        <begin position="431"/>
        <end position="452"/>
    </location>
</feature>
<feature type="transmembrane region" description="Helical" evidence="7">
    <location>
        <begin position="201"/>
        <end position="221"/>
    </location>
</feature>
<evidence type="ECO:0000256" key="7">
    <source>
        <dbReference type="SAM" id="Phobius"/>
    </source>
</evidence>
<accession>A0A2I1IQ38</accession>
<protein>
    <submittedName>
        <fullName evidence="9">MFS transporter</fullName>
    </submittedName>
</protein>
<dbReference type="Pfam" id="PF07690">
    <property type="entry name" value="MFS_1"/>
    <property type="match status" value="1"/>
</dbReference>
<proteinExistence type="predicted"/>
<evidence type="ECO:0000313" key="9">
    <source>
        <dbReference type="EMBL" id="PKY73234.1"/>
    </source>
</evidence>
<feature type="transmembrane region" description="Helical" evidence="7">
    <location>
        <begin position="84"/>
        <end position="102"/>
    </location>
</feature>
<evidence type="ECO:0000256" key="6">
    <source>
        <dbReference type="ARBA" id="ARBA00023136"/>
    </source>
</evidence>
<dbReference type="PROSITE" id="PS50850">
    <property type="entry name" value="MFS"/>
    <property type="match status" value="1"/>
</dbReference>
<keyword evidence="2" id="KW-0813">Transport</keyword>
<dbReference type="PANTHER" id="PTHR42718:SF46">
    <property type="entry name" value="BLR6921 PROTEIN"/>
    <property type="match status" value="1"/>
</dbReference>
<dbReference type="InterPro" id="IPR020846">
    <property type="entry name" value="MFS_dom"/>
</dbReference>
<feature type="transmembrane region" description="Helical" evidence="7">
    <location>
        <begin position="265"/>
        <end position="287"/>
    </location>
</feature>
<gene>
    <name evidence="9" type="ORF">CYJ19_01195</name>
</gene>
<feature type="transmembrane region" description="Helical" evidence="7">
    <location>
        <begin position="328"/>
        <end position="347"/>
    </location>
</feature>
<feature type="transmembrane region" description="Helical" evidence="7">
    <location>
        <begin position="390"/>
        <end position="411"/>
    </location>
</feature>
<name>A0A2I1IQ38_9ACTO</name>
<keyword evidence="6 7" id="KW-0472">Membrane</keyword>
<evidence type="ECO:0000256" key="5">
    <source>
        <dbReference type="ARBA" id="ARBA00022989"/>
    </source>
</evidence>
<keyword evidence="5 7" id="KW-1133">Transmembrane helix</keyword>
<sequence length="471" mass="49859">MSRAKTSKARAGVNPQAAVPIMLFTFVFSLIIDNGFKFMTASMGQALDLSLNQVSLQASLAGILIGIGAVVYAALSDFVPVRKLVLAGITLAVVGSLIGFIGQRVWPLVLTGRIVQTAGLAAAETLYVIYVTKHLSAAQQKTYLGFSTSAFQAATLFGALASGFMATYVSWTAMFAIPVVLVLAIPIVLKTLPADDELQTGSVDWVGLALIGIFATSLIMFMQEFNWLWLVPTVAGIALFAVHVAKSSGALVQSRFFKNGRYVWALVLVFIVYSVQLGFIVLFPAIAAQIHGYTSDKSALLLAPGYVGAIIVGAASGKIGQYLPTRPAIYSAGGSIILALVLMALFMNASPAVFVVAALLFACGFALMYAPLLSSALAKIAPEQSGIAIGFYNLTINIAIPLGIAYSAKLADLHLSVPRVLNPLGGRTEGYGAVMWILALIALVGIAIYAVADQNMTKIEQKNRQRRKEAK</sequence>
<dbReference type="EMBL" id="PKKO01000001">
    <property type="protein sequence ID" value="PKY73234.1"/>
    <property type="molecule type" value="Genomic_DNA"/>
</dbReference>
<feature type="transmembrane region" description="Helical" evidence="7">
    <location>
        <begin position="299"/>
        <end position="316"/>
    </location>
</feature>
<dbReference type="RefSeq" id="WP_024330734.1">
    <property type="nucleotide sequence ID" value="NZ_JASOXK010000001.1"/>
</dbReference>
<evidence type="ECO:0000256" key="1">
    <source>
        <dbReference type="ARBA" id="ARBA00004651"/>
    </source>
</evidence>
<dbReference type="AlphaFoldDB" id="A0A2I1IQ38"/>
<feature type="transmembrane region" description="Helical" evidence="7">
    <location>
        <begin position="227"/>
        <end position="245"/>
    </location>
</feature>
<feature type="transmembrane region" description="Helical" evidence="7">
    <location>
        <begin position="168"/>
        <end position="189"/>
    </location>
</feature>
<dbReference type="SUPFAM" id="SSF103473">
    <property type="entry name" value="MFS general substrate transporter"/>
    <property type="match status" value="1"/>
</dbReference>
<keyword evidence="10" id="KW-1185">Reference proteome</keyword>
<dbReference type="GO" id="GO:0005886">
    <property type="term" value="C:plasma membrane"/>
    <property type="evidence" value="ECO:0007669"/>
    <property type="project" value="UniProtKB-SubCell"/>
</dbReference>
<feature type="transmembrane region" description="Helical" evidence="7">
    <location>
        <begin position="353"/>
        <end position="378"/>
    </location>
</feature>
<keyword evidence="4 7" id="KW-0812">Transmembrane</keyword>
<feature type="transmembrane region" description="Helical" evidence="7">
    <location>
        <begin position="114"/>
        <end position="131"/>
    </location>
</feature>
<evidence type="ECO:0000256" key="4">
    <source>
        <dbReference type="ARBA" id="ARBA00022692"/>
    </source>
</evidence>
<feature type="domain" description="Major facilitator superfamily (MFS) profile" evidence="8">
    <location>
        <begin position="13"/>
        <end position="457"/>
    </location>
</feature>
<dbReference type="PRINTS" id="PR01036">
    <property type="entry name" value="TCRTETB"/>
</dbReference>
<comment type="subcellular location">
    <subcellularLocation>
        <location evidence="1">Cell membrane</location>
        <topology evidence="1">Multi-pass membrane protein</topology>
    </subcellularLocation>
</comment>